<comment type="caution">
    <text evidence="7">The sequence shown here is derived from an EMBL/GenBank/DDBJ whole genome shotgun (WGS) entry which is preliminary data.</text>
</comment>
<keyword evidence="4" id="KW-0808">Transferase</keyword>
<comment type="subcellular location">
    <subcellularLocation>
        <location evidence="1">Cell membrane</location>
        <topology evidence="1">Peripheral membrane protein</topology>
    </subcellularLocation>
</comment>
<accession>A0A429ZZS7</accession>
<dbReference type="OrthoDB" id="9811865at2"/>
<evidence type="ECO:0000256" key="2">
    <source>
        <dbReference type="ARBA" id="ARBA00010488"/>
    </source>
</evidence>
<gene>
    <name evidence="7" type="ORF">CBF37_04320</name>
</gene>
<evidence type="ECO:0000256" key="5">
    <source>
        <dbReference type="ARBA" id="ARBA00022944"/>
    </source>
</evidence>
<keyword evidence="5" id="KW-0777">Teichoic acid biosynthesis</keyword>
<dbReference type="EMBL" id="NGJS01000004">
    <property type="protein sequence ID" value="RST99558.1"/>
    <property type="molecule type" value="Genomic_DNA"/>
</dbReference>
<dbReference type="PANTHER" id="PTHR37316">
    <property type="entry name" value="TEICHOIC ACID GLYCEROL-PHOSPHATE PRIMASE"/>
    <property type="match status" value="1"/>
</dbReference>
<proteinExistence type="inferred from homology"/>
<sequence>MKRQLVSFIKRVYDKYVSFVSGHVQAAEKPEIVYLMSFPGNDHGFIADLAVHYPITVFYTNACRSDAAALTNVRTINLNRLSGLTTCLKKLKQVSICICDNYFALLGNIDKSNGLKVIQVWHAGGAIKQFGLEDKTAQKRSESDKARFKRVYDSFDYIVVGSEKMAAVFERSYGVSSSNIWLTGFPRTDYLIDRQAVVKEEKSKKAIVYLPTYRDQKEATYPLDIKKMAEQLAEEYHLIVKEHPHSQWQIEELYQSSFVTYAPPETSADDLVNIADVLITDYSSTAFDYSLVHPDGRLIFYWYDVAMYCQTTGIQKNIEQDFPLPVCQTTDEVIAQVLTKESGSLAGFNQKWNTYNDGQASQRLIQKIKHEMSDRT</sequence>
<dbReference type="PANTHER" id="PTHR37316:SF1">
    <property type="entry name" value="TEICHOIC ACID GLYCEROL-PHOSPHATE PRIMASE"/>
    <property type="match status" value="1"/>
</dbReference>
<evidence type="ECO:0000256" key="6">
    <source>
        <dbReference type="ARBA" id="ARBA00023136"/>
    </source>
</evidence>
<evidence type="ECO:0000256" key="1">
    <source>
        <dbReference type="ARBA" id="ARBA00004202"/>
    </source>
</evidence>
<dbReference type="GO" id="GO:0019350">
    <property type="term" value="P:teichoic acid biosynthetic process"/>
    <property type="evidence" value="ECO:0007669"/>
    <property type="project" value="UniProtKB-KW"/>
</dbReference>
<name>A0A429ZZS7_9ENTE</name>
<dbReference type="Gene3D" id="3.40.50.11820">
    <property type="match status" value="1"/>
</dbReference>
<dbReference type="GO" id="GO:0005886">
    <property type="term" value="C:plasma membrane"/>
    <property type="evidence" value="ECO:0007669"/>
    <property type="project" value="UniProtKB-SubCell"/>
</dbReference>
<organism evidence="7 8">
    <name type="scientific">Vagococcus vulneris</name>
    <dbReference type="NCBI Taxonomy" id="1977869"/>
    <lineage>
        <taxon>Bacteria</taxon>
        <taxon>Bacillati</taxon>
        <taxon>Bacillota</taxon>
        <taxon>Bacilli</taxon>
        <taxon>Lactobacillales</taxon>
        <taxon>Enterococcaceae</taxon>
        <taxon>Vagococcus</taxon>
    </lineage>
</organism>
<dbReference type="Gene3D" id="3.40.50.12580">
    <property type="match status" value="1"/>
</dbReference>
<evidence type="ECO:0000256" key="4">
    <source>
        <dbReference type="ARBA" id="ARBA00022679"/>
    </source>
</evidence>
<dbReference type="GO" id="GO:0047355">
    <property type="term" value="F:CDP-glycerol glycerophosphotransferase activity"/>
    <property type="evidence" value="ECO:0007669"/>
    <property type="project" value="InterPro"/>
</dbReference>
<evidence type="ECO:0000256" key="3">
    <source>
        <dbReference type="ARBA" id="ARBA00022475"/>
    </source>
</evidence>
<dbReference type="InterPro" id="IPR051612">
    <property type="entry name" value="Teichoic_Acid_Biosynth"/>
</dbReference>
<dbReference type="RefSeq" id="WP_125983496.1">
    <property type="nucleotide sequence ID" value="NZ_NGJS01000004.1"/>
</dbReference>
<keyword evidence="6" id="KW-0472">Membrane</keyword>
<dbReference type="InterPro" id="IPR043148">
    <property type="entry name" value="TagF_C"/>
</dbReference>
<keyword evidence="8" id="KW-1185">Reference proteome</keyword>
<protein>
    <recommendedName>
        <fullName evidence="9">CDP-glycerol--poly(Glycerophosphate) glycerophosphotransferase</fullName>
    </recommendedName>
</protein>
<reference evidence="7 8" key="1">
    <citation type="submission" date="2017-05" db="EMBL/GenBank/DDBJ databases">
        <title>Vagococcus spp. assemblies.</title>
        <authorList>
            <person name="Gulvik C.A."/>
        </authorList>
    </citation>
    <scope>NUCLEOTIDE SEQUENCE [LARGE SCALE GENOMIC DNA]</scope>
    <source>
        <strain evidence="7 8">SS1995</strain>
    </source>
</reference>
<keyword evidence="3" id="KW-1003">Cell membrane</keyword>
<dbReference type="AlphaFoldDB" id="A0A429ZZS7"/>
<evidence type="ECO:0000313" key="8">
    <source>
        <dbReference type="Proteomes" id="UP000287857"/>
    </source>
</evidence>
<dbReference type="Pfam" id="PF04464">
    <property type="entry name" value="Glyphos_transf"/>
    <property type="match status" value="1"/>
</dbReference>
<evidence type="ECO:0000313" key="7">
    <source>
        <dbReference type="EMBL" id="RST99558.1"/>
    </source>
</evidence>
<dbReference type="InterPro" id="IPR007554">
    <property type="entry name" value="Glycerophosphate_synth"/>
</dbReference>
<dbReference type="InterPro" id="IPR043149">
    <property type="entry name" value="TagF_N"/>
</dbReference>
<comment type="similarity">
    <text evidence="2">Belongs to the CDP-glycerol glycerophosphotransferase family.</text>
</comment>
<dbReference type="SUPFAM" id="SSF53756">
    <property type="entry name" value="UDP-Glycosyltransferase/glycogen phosphorylase"/>
    <property type="match status" value="1"/>
</dbReference>
<evidence type="ECO:0008006" key="9">
    <source>
        <dbReference type="Google" id="ProtNLM"/>
    </source>
</evidence>
<dbReference type="Proteomes" id="UP000287857">
    <property type="component" value="Unassembled WGS sequence"/>
</dbReference>